<dbReference type="Proteomes" id="UP001372834">
    <property type="component" value="Unassembled WGS sequence"/>
</dbReference>
<name>A0AAN8XPI2_POLSC</name>
<gene>
    <name evidence="1" type="ORF">RUM43_001299</name>
</gene>
<dbReference type="EMBL" id="JAWJWE010000001">
    <property type="protein sequence ID" value="KAK6645023.1"/>
    <property type="molecule type" value="Genomic_DNA"/>
</dbReference>
<evidence type="ECO:0000313" key="1">
    <source>
        <dbReference type="EMBL" id="KAK6645023.1"/>
    </source>
</evidence>
<protein>
    <submittedName>
        <fullName evidence="1">Uncharacterized protein</fullName>
    </submittedName>
</protein>
<dbReference type="AlphaFoldDB" id="A0AAN8XPI2"/>
<evidence type="ECO:0000313" key="2">
    <source>
        <dbReference type="Proteomes" id="UP001372834"/>
    </source>
</evidence>
<organism evidence="1 2">
    <name type="scientific">Polyplax serrata</name>
    <name type="common">Common mouse louse</name>
    <dbReference type="NCBI Taxonomy" id="468196"/>
    <lineage>
        <taxon>Eukaryota</taxon>
        <taxon>Metazoa</taxon>
        <taxon>Ecdysozoa</taxon>
        <taxon>Arthropoda</taxon>
        <taxon>Hexapoda</taxon>
        <taxon>Insecta</taxon>
        <taxon>Pterygota</taxon>
        <taxon>Neoptera</taxon>
        <taxon>Paraneoptera</taxon>
        <taxon>Psocodea</taxon>
        <taxon>Troctomorpha</taxon>
        <taxon>Phthiraptera</taxon>
        <taxon>Anoplura</taxon>
        <taxon>Polyplacidae</taxon>
        <taxon>Polyplax</taxon>
    </lineage>
</organism>
<comment type="caution">
    <text evidence="1">The sequence shown here is derived from an EMBL/GenBank/DDBJ whole genome shotgun (WGS) entry which is preliminary data.</text>
</comment>
<proteinExistence type="predicted"/>
<reference evidence="1 2" key="1">
    <citation type="submission" date="2023-10" db="EMBL/GenBank/DDBJ databases">
        <title>Genomes of two closely related lineages of the louse Polyplax serrata with different host specificities.</title>
        <authorList>
            <person name="Martinu J."/>
            <person name="Tarabai H."/>
            <person name="Stefka J."/>
            <person name="Hypsa V."/>
        </authorList>
    </citation>
    <scope>NUCLEOTIDE SEQUENCE [LARGE SCALE GENOMIC DNA]</scope>
    <source>
        <strain evidence="1">HR10_N</strain>
    </source>
</reference>
<sequence length="85" mass="10176">MSKRPLPFDDYIGRQLKVHLYNYENDERALKDIQEKTVTMLIEGSRRFYSGELKVHEESTEEEEQPLGSDIKASQRFITDYFRQM</sequence>
<accession>A0AAN8XPI2</accession>